<comment type="caution">
    <text evidence="2">The sequence shown here is derived from an EMBL/GenBank/DDBJ whole genome shotgun (WGS) entry which is preliminary data.</text>
</comment>
<evidence type="ECO:0000313" key="3">
    <source>
        <dbReference type="Proteomes" id="UP000276834"/>
    </source>
</evidence>
<dbReference type="AlphaFoldDB" id="A0A3L8SYK6"/>
<accession>A0A3L8SYK6</accession>
<protein>
    <submittedName>
        <fullName evidence="2">Uncharacterized protein</fullName>
    </submittedName>
</protein>
<name>A0A3L8SYK6_CHLGU</name>
<evidence type="ECO:0000313" key="2">
    <source>
        <dbReference type="EMBL" id="RLW11178.1"/>
    </source>
</evidence>
<organism evidence="2 3">
    <name type="scientific">Chloebia gouldiae</name>
    <name type="common">Gouldian finch</name>
    <name type="synonym">Erythrura gouldiae</name>
    <dbReference type="NCBI Taxonomy" id="44316"/>
    <lineage>
        <taxon>Eukaryota</taxon>
        <taxon>Metazoa</taxon>
        <taxon>Chordata</taxon>
        <taxon>Craniata</taxon>
        <taxon>Vertebrata</taxon>
        <taxon>Euteleostomi</taxon>
        <taxon>Archelosauria</taxon>
        <taxon>Archosauria</taxon>
        <taxon>Dinosauria</taxon>
        <taxon>Saurischia</taxon>
        <taxon>Theropoda</taxon>
        <taxon>Coelurosauria</taxon>
        <taxon>Aves</taxon>
        <taxon>Neognathae</taxon>
        <taxon>Neoaves</taxon>
        <taxon>Telluraves</taxon>
        <taxon>Australaves</taxon>
        <taxon>Passeriformes</taxon>
        <taxon>Passeroidea</taxon>
        <taxon>Passeridae</taxon>
        <taxon>Chloebia</taxon>
    </lineage>
</organism>
<dbReference type="Proteomes" id="UP000276834">
    <property type="component" value="Unassembled WGS sequence"/>
</dbReference>
<reference evidence="2 3" key="1">
    <citation type="journal article" date="2018" name="Proc. R. Soc. B">
        <title>A non-coding region near Follistatin controls head colour polymorphism in the Gouldian finch.</title>
        <authorList>
            <person name="Toomey M.B."/>
            <person name="Marques C.I."/>
            <person name="Andrade P."/>
            <person name="Araujo P.M."/>
            <person name="Sabatino S."/>
            <person name="Gazda M.A."/>
            <person name="Afonso S."/>
            <person name="Lopes R.J."/>
            <person name="Corbo J.C."/>
            <person name="Carneiro M."/>
        </authorList>
    </citation>
    <scope>NUCLEOTIDE SEQUENCE [LARGE SCALE GENOMIC DNA]</scope>
    <source>
        <strain evidence="2">Red01</strain>
        <tissue evidence="2">Muscle</tissue>
    </source>
</reference>
<keyword evidence="3" id="KW-1185">Reference proteome</keyword>
<feature type="compositionally biased region" description="Gly residues" evidence="1">
    <location>
        <begin position="1"/>
        <end position="23"/>
    </location>
</feature>
<feature type="region of interest" description="Disordered" evidence="1">
    <location>
        <begin position="1"/>
        <end position="75"/>
    </location>
</feature>
<gene>
    <name evidence="2" type="ORF">DV515_00001613</name>
</gene>
<dbReference type="EMBL" id="QUSF01000003">
    <property type="protein sequence ID" value="RLW11178.1"/>
    <property type="molecule type" value="Genomic_DNA"/>
</dbReference>
<feature type="compositionally biased region" description="Basic and acidic residues" evidence="1">
    <location>
        <begin position="41"/>
        <end position="51"/>
    </location>
</feature>
<proteinExistence type="predicted"/>
<sequence length="75" mass="7699">MQRGTAGQGGGGCGPQGVGGGPGRAVHTHTRRGSPLGLVRQLREEGRRDLEAAPGPRSPPAVPSRGHGWNRGKEN</sequence>
<evidence type="ECO:0000256" key="1">
    <source>
        <dbReference type="SAM" id="MobiDB-lite"/>
    </source>
</evidence>